<dbReference type="CDD" id="cd06583">
    <property type="entry name" value="PGRP"/>
    <property type="match status" value="1"/>
</dbReference>
<feature type="domain" description="N-acetylmuramoyl-L-alanine amidase" evidence="3">
    <location>
        <begin position="319"/>
        <end position="482"/>
    </location>
</feature>
<feature type="region of interest" description="Disordered" evidence="2">
    <location>
        <begin position="505"/>
        <end position="613"/>
    </location>
</feature>
<evidence type="ECO:0008006" key="7">
    <source>
        <dbReference type="Google" id="ProtNLM"/>
    </source>
</evidence>
<dbReference type="AlphaFoldDB" id="A0A2N6SYK0"/>
<dbReference type="InterPro" id="IPR002502">
    <property type="entry name" value="Amidase_domain"/>
</dbReference>
<dbReference type="Proteomes" id="UP000235363">
    <property type="component" value="Unassembled WGS sequence"/>
</dbReference>
<dbReference type="InterPro" id="IPR036505">
    <property type="entry name" value="Amidase/PGRP_sf"/>
</dbReference>
<dbReference type="Pfam" id="PF08310">
    <property type="entry name" value="LGFP"/>
    <property type="match status" value="1"/>
</dbReference>
<dbReference type="InterPro" id="IPR013207">
    <property type="entry name" value="LGFP"/>
</dbReference>
<dbReference type="PANTHER" id="PTHR11022:SF41">
    <property type="entry name" value="PEPTIDOGLYCAN-RECOGNITION PROTEIN LC-RELATED"/>
    <property type="match status" value="1"/>
</dbReference>
<dbReference type="InterPro" id="IPR006619">
    <property type="entry name" value="PGRP_domain_met/bac"/>
</dbReference>
<feature type="domain" description="Peptidoglycan recognition protein family" evidence="4">
    <location>
        <begin position="305"/>
        <end position="453"/>
    </location>
</feature>
<dbReference type="RefSeq" id="WP_102213029.1">
    <property type="nucleotide sequence ID" value="NZ_PNHF01000015.1"/>
</dbReference>
<sequence length="795" mass="80854">MVSALIAAPLVALGGGAAIELVEDNGRGPIDALIDKMSLTAGSSVLVEDAAIATQSVADELHPNRGVVKELRRDEEFSMFALTWQGSADVASYFRALRPDGTWSEWYGAEPHYPADGEGDGINGTELVYVEPTTAVQVSTHGLNVFGPDSGVTVDDIEGSSELNDDERSRLEDFLGAGSSGGGAGDVGDAIGDAIGGAGSSEEQDDAVGGTGSAGGAGVPGGAGSLGQPQEIGGAGSSGTRARDVEESPGANGRTINDLPAWHDIEAVNDEVPLDSVDAVFIDGNAAEGDAIDPIVDAKNLTGMPRVITRAGWGANEGARCRNATYDDSVKATTVHHTAGSNNYTQAQAAGIVRGVYQYHAQTLGWCDVGYNAMVDKYGNIYEGRYGGLDKNVQGAHAGGFNKNTWGISMMGDYSSVQPTQAMIKSVGEMLGWRHKVAGVAPKGTTTLTSGGSSYTKYPYGTQVKLPNIFAHRDVGNTSCPGNAGYAQMDNIRNIADAKYKDLTNGKINNEKPSGDTGITIDIPGRDGIGTGVTPGTANTGGNNTGGANTGTGTGTGNTGGTTGGTNTGTGTGTGGTDTGTGGTDTGTGGTDTGTGGTGTDRSTGGTDVSGSVSEEDAMTVISGARSILAAAFGVLGTPGLGQSADAIFDALGKSIEDGPSIDDIPVLAEKILEIDEENDLAAEWASVVEQFGDVLGEAQTGIQTGATVANPQGRADTLRYVKFENGIITDSETTGSVALWNEIADAWAKQGFEIGKLGAPTKSQATVDGVEKAEFQNGTITFDPATGEVTVDLK</sequence>
<evidence type="ECO:0000256" key="1">
    <source>
        <dbReference type="ARBA" id="ARBA00007553"/>
    </source>
</evidence>
<accession>A0A2N6SYK0</accession>
<comment type="caution">
    <text evidence="5">The sequence shown here is derived from an EMBL/GenBank/DDBJ whole genome shotgun (WGS) entry which is preliminary data.</text>
</comment>
<reference evidence="5 6" key="1">
    <citation type="submission" date="2017-09" db="EMBL/GenBank/DDBJ databases">
        <title>Bacterial strain isolated from the female urinary microbiota.</title>
        <authorList>
            <person name="Thomas-White K."/>
            <person name="Kumar N."/>
            <person name="Forster S."/>
            <person name="Putonti C."/>
            <person name="Lawley T."/>
            <person name="Wolfe A.J."/>
        </authorList>
    </citation>
    <scope>NUCLEOTIDE SEQUENCE [LARGE SCALE GENOMIC DNA]</scope>
    <source>
        <strain evidence="5 6">UMB0908</strain>
    </source>
</reference>
<evidence type="ECO:0000313" key="5">
    <source>
        <dbReference type="EMBL" id="PMC62140.1"/>
    </source>
</evidence>
<dbReference type="SMART" id="SM00644">
    <property type="entry name" value="Ami_2"/>
    <property type="match status" value="1"/>
</dbReference>
<name>A0A2N6SYK0_9CORY</name>
<dbReference type="GO" id="GO:0008270">
    <property type="term" value="F:zinc ion binding"/>
    <property type="evidence" value="ECO:0007669"/>
    <property type="project" value="InterPro"/>
</dbReference>
<dbReference type="EMBL" id="PNHF01000015">
    <property type="protein sequence ID" value="PMC62140.1"/>
    <property type="molecule type" value="Genomic_DNA"/>
</dbReference>
<dbReference type="GO" id="GO:0008745">
    <property type="term" value="F:N-acetylmuramoyl-L-alanine amidase activity"/>
    <property type="evidence" value="ECO:0007669"/>
    <property type="project" value="InterPro"/>
</dbReference>
<dbReference type="GO" id="GO:0009253">
    <property type="term" value="P:peptidoglycan catabolic process"/>
    <property type="evidence" value="ECO:0007669"/>
    <property type="project" value="InterPro"/>
</dbReference>
<comment type="similarity">
    <text evidence="1">Belongs to the N-acetylmuramoyl-L-alanine amidase 2 family.</text>
</comment>
<feature type="compositionally biased region" description="Gly residues" evidence="2">
    <location>
        <begin position="209"/>
        <end position="225"/>
    </location>
</feature>
<dbReference type="SUPFAM" id="SSF55846">
    <property type="entry name" value="N-acetylmuramoyl-L-alanine amidase-like"/>
    <property type="match status" value="1"/>
</dbReference>
<proteinExistence type="inferred from homology"/>
<feature type="compositionally biased region" description="Acidic residues" evidence="2">
    <location>
        <begin position="155"/>
        <end position="165"/>
    </location>
</feature>
<dbReference type="Gene3D" id="3.40.80.10">
    <property type="entry name" value="Peptidoglycan recognition protein-like"/>
    <property type="match status" value="1"/>
</dbReference>
<dbReference type="STRING" id="1725.WU86_02370"/>
<protein>
    <recommendedName>
        <fullName evidence="7">Peptidoglycan recognition protein family domain-containing protein</fullName>
    </recommendedName>
</protein>
<feature type="region of interest" description="Disordered" evidence="2">
    <location>
        <begin position="147"/>
        <end position="258"/>
    </location>
</feature>
<evidence type="ECO:0000259" key="4">
    <source>
        <dbReference type="SMART" id="SM00701"/>
    </source>
</evidence>
<dbReference type="SMART" id="SM00701">
    <property type="entry name" value="PGRP"/>
    <property type="match status" value="1"/>
</dbReference>
<feature type="compositionally biased region" description="Basic and acidic residues" evidence="2">
    <location>
        <begin position="505"/>
        <end position="514"/>
    </location>
</feature>
<gene>
    <name evidence="5" type="ORF">CJ204_07400</name>
</gene>
<dbReference type="PANTHER" id="PTHR11022">
    <property type="entry name" value="PEPTIDOGLYCAN RECOGNITION PROTEIN"/>
    <property type="match status" value="1"/>
</dbReference>
<evidence type="ECO:0000259" key="3">
    <source>
        <dbReference type="SMART" id="SM00644"/>
    </source>
</evidence>
<dbReference type="InterPro" id="IPR015510">
    <property type="entry name" value="PGRP"/>
</dbReference>
<evidence type="ECO:0000256" key="2">
    <source>
        <dbReference type="SAM" id="MobiDB-lite"/>
    </source>
</evidence>
<evidence type="ECO:0000313" key="6">
    <source>
        <dbReference type="Proteomes" id="UP000235363"/>
    </source>
</evidence>
<dbReference type="Pfam" id="PF01510">
    <property type="entry name" value="Amidase_2"/>
    <property type="match status" value="1"/>
</dbReference>
<feature type="compositionally biased region" description="Gly residues" evidence="2">
    <location>
        <begin position="543"/>
        <end position="599"/>
    </location>
</feature>
<organism evidence="5 6">
    <name type="scientific">Corynebacterium xerosis</name>
    <dbReference type="NCBI Taxonomy" id="1725"/>
    <lineage>
        <taxon>Bacteria</taxon>
        <taxon>Bacillati</taxon>
        <taxon>Actinomycetota</taxon>
        <taxon>Actinomycetes</taxon>
        <taxon>Mycobacteriales</taxon>
        <taxon>Corynebacteriaceae</taxon>
        <taxon>Corynebacterium</taxon>
    </lineage>
</organism>